<sequence length="239" mass="27121">MMQVHIGTSGWVYPYWRGRFYPEDLAEPDWLGFYARYFSSVEINRSFYRLPTKAVFAHWRDATPAGFVFSVKAGRFISHMKKLKAPESTLPPLLDAVAGLGDKLGPLLFQLPPNWRVNPERLRAFLEALPRGLRVAFELRDTSWHNDAVLALLAEHNAAFCIYDLAGFESPRLISADFTYLRLHGPGAAYSGRYGRRALEAWAAWLARQPVDTAYVYFDNDEAAYAVRDAAELQKLLSG</sequence>
<dbReference type="PANTHER" id="PTHR30348">
    <property type="entry name" value="UNCHARACTERIZED PROTEIN YECE"/>
    <property type="match status" value="1"/>
</dbReference>
<dbReference type="EMBL" id="SLZY01000003">
    <property type="protein sequence ID" value="TCS73065.1"/>
    <property type="molecule type" value="Genomic_DNA"/>
</dbReference>
<dbReference type="InterPro" id="IPR036520">
    <property type="entry name" value="UPF0759_sf"/>
</dbReference>
<dbReference type="AlphaFoldDB" id="A0A4R3JXK1"/>
<evidence type="ECO:0000313" key="1">
    <source>
        <dbReference type="EMBL" id="TCS73065.1"/>
    </source>
</evidence>
<dbReference type="Proteomes" id="UP000295135">
    <property type="component" value="Unassembled WGS sequence"/>
</dbReference>
<protein>
    <submittedName>
        <fullName evidence="1">Uncharacterized protein YecE (DUF72 family)</fullName>
    </submittedName>
</protein>
<dbReference type="SUPFAM" id="SSF117396">
    <property type="entry name" value="TM1631-like"/>
    <property type="match status" value="1"/>
</dbReference>
<comment type="caution">
    <text evidence="1">The sequence shown here is derived from an EMBL/GenBank/DDBJ whole genome shotgun (WGS) entry which is preliminary data.</text>
</comment>
<dbReference type="Gene3D" id="3.20.20.410">
    <property type="entry name" value="Protein of unknown function UPF0759"/>
    <property type="match status" value="1"/>
</dbReference>
<gene>
    <name evidence="1" type="ORF">EDC61_103188</name>
</gene>
<dbReference type="PANTHER" id="PTHR30348:SF4">
    <property type="entry name" value="DUF72 DOMAIN-CONTAINING PROTEIN"/>
    <property type="match status" value="1"/>
</dbReference>
<dbReference type="InterPro" id="IPR002763">
    <property type="entry name" value="DUF72"/>
</dbReference>
<keyword evidence="2" id="KW-1185">Reference proteome</keyword>
<evidence type="ECO:0000313" key="2">
    <source>
        <dbReference type="Proteomes" id="UP000295135"/>
    </source>
</evidence>
<organism evidence="1 2">
    <name type="scientific">Sulfuritortus calidifontis</name>
    <dbReference type="NCBI Taxonomy" id="1914471"/>
    <lineage>
        <taxon>Bacteria</taxon>
        <taxon>Pseudomonadati</taxon>
        <taxon>Pseudomonadota</taxon>
        <taxon>Betaproteobacteria</taxon>
        <taxon>Nitrosomonadales</taxon>
        <taxon>Thiobacillaceae</taxon>
        <taxon>Sulfuritortus</taxon>
    </lineage>
</organism>
<proteinExistence type="predicted"/>
<accession>A0A4R3JXK1</accession>
<reference evidence="1 2" key="1">
    <citation type="submission" date="2019-03" db="EMBL/GenBank/DDBJ databases">
        <title>Genomic Encyclopedia of Type Strains, Phase IV (KMG-IV): sequencing the most valuable type-strain genomes for metagenomic binning, comparative biology and taxonomic classification.</title>
        <authorList>
            <person name="Goeker M."/>
        </authorList>
    </citation>
    <scope>NUCLEOTIDE SEQUENCE [LARGE SCALE GENOMIC DNA]</scope>
    <source>
        <strain evidence="1 2">DSM 103923</strain>
    </source>
</reference>
<dbReference type="Pfam" id="PF01904">
    <property type="entry name" value="DUF72"/>
    <property type="match status" value="1"/>
</dbReference>
<name>A0A4R3JXK1_9PROT</name>